<sequence>MTQTEVYAPKSVQLWKTVMNWLSFMVQILVQIVKTTSSVAQVFSYIGVSQGRLLSPPPPAFKLLPVVEIPLESAAVDIAGSDGGDADADGSAGSRLAKLTVC</sequence>
<name>A0A7C8Z9E5_OPUST</name>
<protein>
    <submittedName>
        <fullName evidence="1">Uncharacterized protein</fullName>
    </submittedName>
</protein>
<accession>A0A7C8Z9E5</accession>
<dbReference type="AlphaFoldDB" id="A0A7C8Z9E5"/>
<reference evidence="1" key="2">
    <citation type="submission" date="2020-07" db="EMBL/GenBank/DDBJ databases">
        <authorList>
            <person name="Vera ALvarez R."/>
            <person name="Arias-Moreno D.M."/>
            <person name="Jimenez-Jacinto V."/>
            <person name="Jimenez-Bremont J.F."/>
            <person name="Swaminathan K."/>
            <person name="Moose S.P."/>
            <person name="Guerrero-Gonzalez M.L."/>
            <person name="Marino-Ramirez L."/>
            <person name="Landsman D."/>
            <person name="Rodriguez-Kessler M."/>
            <person name="Delgado-Sanchez P."/>
        </authorList>
    </citation>
    <scope>NUCLEOTIDE SEQUENCE</scope>
    <source>
        <tissue evidence="1">Cladode</tissue>
    </source>
</reference>
<evidence type="ECO:0000313" key="1">
    <source>
        <dbReference type="EMBL" id="MBA4636615.1"/>
    </source>
</evidence>
<reference evidence="1" key="1">
    <citation type="journal article" date="2013" name="J. Plant Res.">
        <title>Effect of fungi and light on seed germination of three Opuntia species from semiarid lands of central Mexico.</title>
        <authorList>
            <person name="Delgado-Sanchez P."/>
            <person name="Jimenez-Bremont J.F."/>
            <person name="Guerrero-Gonzalez Mde L."/>
            <person name="Flores J."/>
        </authorList>
    </citation>
    <scope>NUCLEOTIDE SEQUENCE</scope>
    <source>
        <tissue evidence="1">Cladode</tissue>
    </source>
</reference>
<proteinExistence type="predicted"/>
<dbReference type="EMBL" id="GISG01101233">
    <property type="protein sequence ID" value="MBA4636615.1"/>
    <property type="molecule type" value="Transcribed_RNA"/>
</dbReference>
<organism evidence="1">
    <name type="scientific">Opuntia streptacantha</name>
    <name type="common">Prickly pear cactus</name>
    <name type="synonym">Opuntia cardona</name>
    <dbReference type="NCBI Taxonomy" id="393608"/>
    <lineage>
        <taxon>Eukaryota</taxon>
        <taxon>Viridiplantae</taxon>
        <taxon>Streptophyta</taxon>
        <taxon>Embryophyta</taxon>
        <taxon>Tracheophyta</taxon>
        <taxon>Spermatophyta</taxon>
        <taxon>Magnoliopsida</taxon>
        <taxon>eudicotyledons</taxon>
        <taxon>Gunneridae</taxon>
        <taxon>Pentapetalae</taxon>
        <taxon>Caryophyllales</taxon>
        <taxon>Cactineae</taxon>
        <taxon>Cactaceae</taxon>
        <taxon>Opuntioideae</taxon>
        <taxon>Opuntia</taxon>
    </lineage>
</organism>